<evidence type="ECO:0000313" key="1">
    <source>
        <dbReference type="EMBL" id="QDU74457.1"/>
    </source>
</evidence>
<gene>
    <name evidence="1" type="ORF">Pan97_14650</name>
</gene>
<proteinExistence type="predicted"/>
<dbReference type="KEGG" id="bvo:Pan97_14650"/>
<keyword evidence="2" id="KW-1185">Reference proteome</keyword>
<name>A0A518C5F4_9BACT</name>
<dbReference type="AlphaFoldDB" id="A0A518C5F4"/>
<organism evidence="1 2">
    <name type="scientific">Bremerella volcania</name>
    <dbReference type="NCBI Taxonomy" id="2527984"/>
    <lineage>
        <taxon>Bacteria</taxon>
        <taxon>Pseudomonadati</taxon>
        <taxon>Planctomycetota</taxon>
        <taxon>Planctomycetia</taxon>
        <taxon>Pirellulales</taxon>
        <taxon>Pirellulaceae</taxon>
        <taxon>Bremerella</taxon>
    </lineage>
</organism>
<protein>
    <submittedName>
        <fullName evidence="1">Uncharacterized protein</fullName>
    </submittedName>
</protein>
<dbReference type="Proteomes" id="UP000318626">
    <property type="component" value="Chromosome"/>
</dbReference>
<evidence type="ECO:0000313" key="2">
    <source>
        <dbReference type="Proteomes" id="UP000318626"/>
    </source>
</evidence>
<reference evidence="2" key="1">
    <citation type="submission" date="2019-02" db="EMBL/GenBank/DDBJ databases">
        <title>Deep-cultivation of Planctomycetes and their phenomic and genomic characterization uncovers novel biology.</title>
        <authorList>
            <person name="Wiegand S."/>
            <person name="Jogler M."/>
            <person name="Boedeker C."/>
            <person name="Pinto D."/>
            <person name="Vollmers J."/>
            <person name="Rivas-Marin E."/>
            <person name="Kohn T."/>
            <person name="Peeters S.H."/>
            <person name="Heuer A."/>
            <person name="Rast P."/>
            <person name="Oberbeckmann S."/>
            <person name="Bunk B."/>
            <person name="Jeske O."/>
            <person name="Meyerdierks A."/>
            <person name="Storesund J.E."/>
            <person name="Kallscheuer N."/>
            <person name="Luecker S."/>
            <person name="Lage O.M."/>
            <person name="Pohl T."/>
            <person name="Merkel B.J."/>
            <person name="Hornburger P."/>
            <person name="Mueller R.-W."/>
            <person name="Bruemmer F."/>
            <person name="Labrenz M."/>
            <person name="Spormann A.M."/>
            <person name="Op den Camp H."/>
            <person name="Overmann J."/>
            <person name="Amann R."/>
            <person name="Jetten M.S.M."/>
            <person name="Mascher T."/>
            <person name="Medema M.H."/>
            <person name="Devos D.P."/>
            <person name="Kaster A.-K."/>
            <person name="Ovreas L."/>
            <person name="Rohde M."/>
            <person name="Galperin M.Y."/>
            <person name="Jogler C."/>
        </authorList>
    </citation>
    <scope>NUCLEOTIDE SEQUENCE [LARGE SCALE GENOMIC DNA]</scope>
    <source>
        <strain evidence="2">Pan97</strain>
    </source>
</reference>
<sequence>MTFESTNRRKFEKMMGRVNSRPKRKWLEMHICVGHRHLLEAIVALFPQFVC</sequence>
<accession>A0A518C5F4</accession>
<dbReference type="EMBL" id="CP036289">
    <property type="protein sequence ID" value="QDU74457.1"/>
    <property type="molecule type" value="Genomic_DNA"/>
</dbReference>